<evidence type="ECO:0000313" key="9">
    <source>
        <dbReference type="EMBL" id="KAL3834729.1"/>
    </source>
</evidence>
<evidence type="ECO:0000313" key="10">
    <source>
        <dbReference type="Proteomes" id="UP001634393"/>
    </source>
</evidence>
<dbReference type="GO" id="GO:0016020">
    <property type="term" value="C:membrane"/>
    <property type="evidence" value="ECO:0007669"/>
    <property type="project" value="UniProtKB-SubCell"/>
</dbReference>
<keyword evidence="6 7" id="KW-0408">Iron</keyword>
<feature type="binding site" description="axial binding residue" evidence="7">
    <location>
        <position position="319"/>
    </location>
    <ligand>
        <name>heme</name>
        <dbReference type="ChEBI" id="CHEBI:30413"/>
    </ligand>
    <ligandPart>
        <name>Fe</name>
        <dbReference type="ChEBI" id="CHEBI:18248"/>
    </ligandPart>
</feature>
<dbReference type="PANTHER" id="PTHR24286:SF185">
    <property type="entry name" value="CYTOCHROME P450 87A3-LIKE"/>
    <property type="match status" value="1"/>
</dbReference>
<gene>
    <name evidence="9" type="ORF">ACJIZ3_009465</name>
</gene>
<comment type="caution">
    <text evidence="9">The sequence shown here is derived from an EMBL/GenBank/DDBJ whole genome shotgun (WGS) entry which is preliminary data.</text>
</comment>
<evidence type="ECO:0000256" key="7">
    <source>
        <dbReference type="PIRSR" id="PIRSR602401-1"/>
    </source>
</evidence>
<evidence type="ECO:0008006" key="11">
    <source>
        <dbReference type="Google" id="ProtNLM"/>
    </source>
</evidence>
<evidence type="ECO:0000256" key="3">
    <source>
        <dbReference type="ARBA" id="ARBA00022723"/>
    </source>
</evidence>
<sequence>MAVVLYYIVGLIVLGVSHLVYKWRNPKCNGVLPPGSMGLPFIGESLQYFSPQPLEGIPPFLTKRIARYGPLFRTSFLGQRVIVSIDPVVNQYIFRREGYEFRSWYTSSAVMVLGSKGINSQQGDAHKYLRNLTLEFIGPENLKVELGHEMDINTRHHLASWACGDHEVDIKEELEIMVFKLAAKKWLDFDEQQVLELRDNYTFVRKAFLSMPFGIPGTALHAALQEIEDEGTILTEEFALDMVYILLFAAVETVSTSMALCLKFLHEHPKVLEELKVINETLRLADIAPGMFRKVMQDGQELHHGTRKFMAFGGGRRLCAGSDFAKLQMAIFIHYLVTKYRYGPLFRTSFLGQRVIVSIDPEVNQYIFRREGKEFQCWYTSSAAKILGSKALNGQQGDVHKYLRNLVVNLIGPENLKVGLGHETDINTRHHLASWACRGHEVDLKEELEIMVFKLAAKKLLDFDEQQVLELRDNYKCVRKAFLSMPFGIPGTALHAALQGRKKAKKMIKGVFNARRMSKDNNLDFIGLLLKEIEDEGTILTEEFAMDMVYTLLFAAVETVTPAMALCLKYLHEHPKVLEELKVINETVRLADIAPGMFRKVMQDVNIKGKFEIFSFLITNILLP</sequence>
<dbReference type="Proteomes" id="UP001634393">
    <property type="component" value="Unassembled WGS sequence"/>
</dbReference>
<keyword evidence="8" id="KW-0503">Monooxygenase</keyword>
<dbReference type="GO" id="GO:0046872">
    <property type="term" value="F:metal ion binding"/>
    <property type="evidence" value="ECO:0007669"/>
    <property type="project" value="UniProtKB-KW"/>
</dbReference>
<dbReference type="GO" id="GO:0004497">
    <property type="term" value="F:monooxygenase activity"/>
    <property type="evidence" value="ECO:0007669"/>
    <property type="project" value="UniProtKB-KW"/>
</dbReference>
<dbReference type="SUPFAM" id="SSF48264">
    <property type="entry name" value="Cytochrome P450"/>
    <property type="match status" value="2"/>
</dbReference>
<comment type="subcellular location">
    <subcellularLocation>
        <location evidence="1">Membrane</location>
        <topology evidence="1">Single-pass membrane protein</topology>
    </subcellularLocation>
</comment>
<evidence type="ECO:0000256" key="2">
    <source>
        <dbReference type="ARBA" id="ARBA00022692"/>
    </source>
</evidence>
<evidence type="ECO:0000256" key="8">
    <source>
        <dbReference type="RuleBase" id="RU000461"/>
    </source>
</evidence>
<protein>
    <recommendedName>
        <fullName evidence="11">Cytochrome P450</fullName>
    </recommendedName>
</protein>
<dbReference type="InterPro" id="IPR002401">
    <property type="entry name" value="Cyt_P450_E_grp-I"/>
</dbReference>
<dbReference type="PROSITE" id="PS00086">
    <property type="entry name" value="CYTOCHROME_P450"/>
    <property type="match status" value="1"/>
</dbReference>
<evidence type="ECO:0000256" key="5">
    <source>
        <dbReference type="ARBA" id="ARBA00023002"/>
    </source>
</evidence>
<keyword evidence="2" id="KW-0812">Transmembrane</keyword>
<keyword evidence="3 7" id="KW-0479">Metal-binding</keyword>
<evidence type="ECO:0000256" key="6">
    <source>
        <dbReference type="ARBA" id="ARBA00023004"/>
    </source>
</evidence>
<organism evidence="9 10">
    <name type="scientific">Penstemon smallii</name>
    <dbReference type="NCBI Taxonomy" id="265156"/>
    <lineage>
        <taxon>Eukaryota</taxon>
        <taxon>Viridiplantae</taxon>
        <taxon>Streptophyta</taxon>
        <taxon>Embryophyta</taxon>
        <taxon>Tracheophyta</taxon>
        <taxon>Spermatophyta</taxon>
        <taxon>Magnoliopsida</taxon>
        <taxon>eudicotyledons</taxon>
        <taxon>Gunneridae</taxon>
        <taxon>Pentapetalae</taxon>
        <taxon>asterids</taxon>
        <taxon>lamiids</taxon>
        <taxon>Lamiales</taxon>
        <taxon>Plantaginaceae</taxon>
        <taxon>Cheloneae</taxon>
        <taxon>Penstemon</taxon>
    </lineage>
</organism>
<name>A0ABD3TCK5_9LAMI</name>
<comment type="cofactor">
    <cofactor evidence="7">
        <name>heme</name>
        <dbReference type="ChEBI" id="CHEBI:30413"/>
    </cofactor>
</comment>
<dbReference type="Gene3D" id="1.10.630.10">
    <property type="entry name" value="Cytochrome P450"/>
    <property type="match status" value="3"/>
</dbReference>
<dbReference type="AlphaFoldDB" id="A0ABD3TCK5"/>
<dbReference type="EMBL" id="JBJXBP010000004">
    <property type="protein sequence ID" value="KAL3834729.1"/>
    <property type="molecule type" value="Genomic_DNA"/>
</dbReference>
<comment type="similarity">
    <text evidence="8">Belongs to the cytochrome P450 family.</text>
</comment>
<dbReference type="InterPro" id="IPR036396">
    <property type="entry name" value="Cyt_P450_sf"/>
</dbReference>
<evidence type="ECO:0000256" key="1">
    <source>
        <dbReference type="ARBA" id="ARBA00004167"/>
    </source>
</evidence>
<keyword evidence="4" id="KW-1133">Transmembrane helix</keyword>
<accession>A0ABD3TCK5</accession>
<dbReference type="InterPro" id="IPR017972">
    <property type="entry name" value="Cyt_P450_CS"/>
</dbReference>
<keyword evidence="4" id="KW-0472">Membrane</keyword>
<reference evidence="9 10" key="1">
    <citation type="submission" date="2024-12" db="EMBL/GenBank/DDBJ databases">
        <title>The unique morphological basis and parallel evolutionary history of personate flowers in Penstemon.</title>
        <authorList>
            <person name="Depatie T.H."/>
            <person name="Wessinger C.A."/>
        </authorList>
    </citation>
    <scope>NUCLEOTIDE SEQUENCE [LARGE SCALE GENOMIC DNA]</scope>
    <source>
        <strain evidence="9">WTNN_2</strain>
        <tissue evidence="9">Leaf</tissue>
    </source>
</reference>
<dbReference type="InterPro" id="IPR001128">
    <property type="entry name" value="Cyt_P450"/>
</dbReference>
<dbReference type="PRINTS" id="PR00463">
    <property type="entry name" value="EP450I"/>
</dbReference>
<keyword evidence="10" id="KW-1185">Reference proteome</keyword>
<dbReference type="PANTHER" id="PTHR24286">
    <property type="entry name" value="CYTOCHROME P450 26"/>
    <property type="match status" value="1"/>
</dbReference>
<dbReference type="Pfam" id="PF00067">
    <property type="entry name" value="p450"/>
    <property type="match status" value="1"/>
</dbReference>
<keyword evidence="5 8" id="KW-0560">Oxidoreductase</keyword>
<keyword evidence="7 8" id="KW-0349">Heme</keyword>
<evidence type="ECO:0000256" key="4">
    <source>
        <dbReference type="ARBA" id="ARBA00022989"/>
    </source>
</evidence>
<proteinExistence type="inferred from homology"/>